<dbReference type="Proteomes" id="UP000322619">
    <property type="component" value="Unassembled WGS sequence"/>
</dbReference>
<dbReference type="EMBL" id="CP087994">
    <property type="protein sequence ID" value="UYO64097.1"/>
    <property type="molecule type" value="Genomic_DNA"/>
</dbReference>
<reference evidence="1 4" key="1">
    <citation type="submission" date="2015-09" db="EMBL/GenBank/DDBJ databases">
        <title>Genome sequence of Acetobacterium wieringae DSM 1911.</title>
        <authorList>
            <person name="Poehlein A."/>
            <person name="Bengelsdorf F.R."/>
            <person name="Schiel-Bengelsdorf B."/>
            <person name="Duerre P."/>
            <person name="Daniel R."/>
        </authorList>
    </citation>
    <scope>NUCLEOTIDE SEQUENCE [LARGE SCALE GENOMIC DNA]</scope>
    <source>
        <strain evidence="1 4">DSM 1911</strain>
    </source>
</reference>
<gene>
    <name evidence="1" type="ORF">ACWI_20460</name>
    <name evidence="2" type="ORF">FXB42_10445</name>
    <name evidence="3" type="ORF">LNN31_06700</name>
</gene>
<name>A0A1F2PGX0_9FIRM</name>
<dbReference type="STRING" id="52694.ACWI_20460"/>
<dbReference type="InterPro" id="IPR011051">
    <property type="entry name" value="RmlC_Cupin_sf"/>
</dbReference>
<dbReference type="InterPro" id="IPR014710">
    <property type="entry name" value="RmlC-like_jellyroll"/>
</dbReference>
<accession>A0A1F2PGX0</accession>
<dbReference type="SUPFAM" id="SSF51182">
    <property type="entry name" value="RmlC-like cupins"/>
    <property type="match status" value="1"/>
</dbReference>
<sequence length="110" mass="12717">MLEKIYAFTRGSEKRIEKIIDDQPVMINHMIFPEGEGLKEHFSNSNVYMIVIKGTLTLQLADQEAHRYEAGAIINIPYHIKMNVNNRDPEILEIFVIKAPSPAFYQPDQQ</sequence>
<dbReference type="Gene3D" id="2.60.120.10">
    <property type="entry name" value="Jelly Rolls"/>
    <property type="match status" value="1"/>
</dbReference>
<protein>
    <submittedName>
        <fullName evidence="3">Cupin domain-containing protein</fullName>
    </submittedName>
</protein>
<evidence type="ECO:0000313" key="4">
    <source>
        <dbReference type="Proteomes" id="UP000176244"/>
    </source>
</evidence>
<dbReference type="CDD" id="cd20290">
    <property type="entry name" value="cupin_Mj0764-like"/>
    <property type="match status" value="1"/>
</dbReference>
<proteinExistence type="predicted"/>
<dbReference type="AlphaFoldDB" id="A0A1F2PGX0"/>
<dbReference type="OrthoDB" id="1725465at2"/>
<dbReference type="Proteomes" id="UP000176244">
    <property type="component" value="Unassembled WGS sequence"/>
</dbReference>
<dbReference type="Proteomes" id="UP001163550">
    <property type="component" value="Chromosome"/>
</dbReference>
<dbReference type="EMBL" id="VSLA01000024">
    <property type="protein sequence ID" value="TYC84749.1"/>
    <property type="molecule type" value="Genomic_DNA"/>
</dbReference>
<evidence type="ECO:0000313" key="6">
    <source>
        <dbReference type="Proteomes" id="UP001163550"/>
    </source>
</evidence>
<organism evidence="1 4">
    <name type="scientific">Acetobacterium wieringae</name>
    <dbReference type="NCBI Taxonomy" id="52694"/>
    <lineage>
        <taxon>Bacteria</taxon>
        <taxon>Bacillati</taxon>
        <taxon>Bacillota</taxon>
        <taxon>Clostridia</taxon>
        <taxon>Eubacteriales</taxon>
        <taxon>Eubacteriaceae</taxon>
        <taxon>Acetobacterium</taxon>
    </lineage>
</organism>
<dbReference type="RefSeq" id="WP_070371343.1">
    <property type="nucleotide sequence ID" value="NZ_CABIIK010000024.1"/>
</dbReference>
<keyword evidence="6" id="KW-1185">Reference proteome</keyword>
<reference evidence="3" key="3">
    <citation type="submission" date="2021-11" db="EMBL/GenBank/DDBJ databases">
        <title>Isoprene-degrading acetogen.</title>
        <authorList>
            <person name="Yang Y."/>
            <person name="Jin H."/>
            <person name="Yan J."/>
        </authorList>
    </citation>
    <scope>NUCLEOTIDE SEQUENCE</scope>
    <source>
        <strain evidence="3">Berkeley</strain>
    </source>
</reference>
<reference evidence="2 5" key="2">
    <citation type="submission" date="2019-08" db="EMBL/GenBank/DDBJ databases">
        <title>Isolation and enrichment of carboxydotrophic bacteria from anaerobic sludge for the production of bio-based chemicals from syngas.</title>
        <authorList>
            <person name="Antares A.L."/>
            <person name="Moreira J."/>
            <person name="Diender M."/>
            <person name="Parshina S.N."/>
            <person name="Stams A.J.M."/>
            <person name="Alves M."/>
            <person name="Alves J.I."/>
            <person name="Sousa D.Z."/>
        </authorList>
    </citation>
    <scope>NUCLEOTIDE SEQUENCE [LARGE SCALE GENOMIC DNA]</scope>
    <source>
        <strain evidence="2 5">JM</strain>
    </source>
</reference>
<evidence type="ECO:0000313" key="5">
    <source>
        <dbReference type="Proteomes" id="UP000322619"/>
    </source>
</evidence>
<dbReference type="EMBL" id="LKEU01000030">
    <property type="protein sequence ID" value="OFV70567.1"/>
    <property type="molecule type" value="Genomic_DNA"/>
</dbReference>
<evidence type="ECO:0000313" key="1">
    <source>
        <dbReference type="EMBL" id="OFV70567.1"/>
    </source>
</evidence>
<evidence type="ECO:0000313" key="2">
    <source>
        <dbReference type="EMBL" id="TYC84749.1"/>
    </source>
</evidence>
<evidence type="ECO:0000313" key="3">
    <source>
        <dbReference type="EMBL" id="UYO64097.1"/>
    </source>
</evidence>